<name>A0A8I0MTU7_9GAMM</name>
<dbReference type="Gene3D" id="3.40.50.1820">
    <property type="entry name" value="alpha/beta hydrolase"/>
    <property type="match status" value="1"/>
</dbReference>
<gene>
    <name evidence="9" type="ORF">PPEP_a0706</name>
</gene>
<protein>
    <submittedName>
        <fullName evidence="9">Feruloyl esterase</fullName>
    </submittedName>
</protein>
<keyword evidence="5" id="KW-0378">Hydrolase</keyword>
<keyword evidence="10" id="KW-1185">Reference proteome</keyword>
<comment type="caution">
    <text evidence="9">The sequence shown here is derived from an EMBL/GenBank/DDBJ whole genome shotgun (WGS) entry which is preliminary data.</text>
</comment>
<dbReference type="PANTHER" id="PTHR33938:SF15">
    <property type="entry name" value="FERULOYL ESTERASE B-RELATED"/>
    <property type="match status" value="1"/>
</dbReference>
<dbReference type="InterPro" id="IPR011118">
    <property type="entry name" value="Tannase/feruloyl_esterase"/>
</dbReference>
<keyword evidence="6" id="KW-0106">Calcium</keyword>
<evidence type="ECO:0000256" key="8">
    <source>
        <dbReference type="SAM" id="SignalP"/>
    </source>
</evidence>
<sequence length="571" mass="63056">MIRIRMKTHRIAQRFIGVALLGTASLTTLSAFAANNDTATACKLLRFGDYSQLENGNAATSITNAEYIPSQTLDADTELWTYKYSRLLGAPIPKGTNTLPAHCLVEGYAAPTIRFQLRLPLDQAWNKRFLLNACMGFCGEVSNYPTMAGIIRNYATMSHDGGHTAAGFDGLWAKNNVSLKEDFAYRANHVVAVAAKAIIERFYAKPPTYSFISGCSKGGHAGIMAAKRYPNDFDGVIARGPTINYTKVNLINCMDNAKAILDENDNALLDASYTDFISQAVMAACDHKDGLVDGLISDPRRCDFDPQTLICENNSSSKCLTPRQANAIKEIYAPSYDQQGNAIYGGLPYGSEPEWTGWLFPEAPFIKPYHYYAATEYLKYLAFPQERYHQGNWRSFSYNNEVGELSSISSFMDADHPDLTGFRNSGGKMIVLHGWSDAAIPAYATIDWYNAVINYMGKDNTYDFARLFLPPGLVHCGIEGPGAETFDAIAALEHWLDTGVAPDTLMTQKEDTQGNIIFTRPVYSYPQEAQYIGSGDPKKAENFKPFVPDFTNKSISVTSNESGDIIGKRVR</sequence>
<evidence type="ECO:0000256" key="7">
    <source>
        <dbReference type="ARBA" id="ARBA00023157"/>
    </source>
</evidence>
<keyword evidence="3" id="KW-0479">Metal-binding</keyword>
<dbReference type="Pfam" id="PF07519">
    <property type="entry name" value="Tannase"/>
    <property type="match status" value="1"/>
</dbReference>
<dbReference type="EMBL" id="AQHF01000020">
    <property type="protein sequence ID" value="MBE0345757.1"/>
    <property type="molecule type" value="Genomic_DNA"/>
</dbReference>
<keyword evidence="4 8" id="KW-0732">Signal</keyword>
<evidence type="ECO:0000256" key="6">
    <source>
        <dbReference type="ARBA" id="ARBA00022837"/>
    </source>
</evidence>
<evidence type="ECO:0000256" key="3">
    <source>
        <dbReference type="ARBA" id="ARBA00022723"/>
    </source>
</evidence>
<evidence type="ECO:0000256" key="4">
    <source>
        <dbReference type="ARBA" id="ARBA00022729"/>
    </source>
</evidence>
<evidence type="ECO:0000313" key="9">
    <source>
        <dbReference type="EMBL" id="MBE0345757.1"/>
    </source>
</evidence>
<dbReference type="SUPFAM" id="SSF53474">
    <property type="entry name" value="alpha/beta-Hydrolases"/>
    <property type="match status" value="1"/>
</dbReference>
<evidence type="ECO:0000313" key="10">
    <source>
        <dbReference type="Proteomes" id="UP000660708"/>
    </source>
</evidence>
<proteinExistence type="inferred from homology"/>
<evidence type="ECO:0000256" key="5">
    <source>
        <dbReference type="ARBA" id="ARBA00022801"/>
    </source>
</evidence>
<evidence type="ECO:0000256" key="1">
    <source>
        <dbReference type="ARBA" id="ARBA00006249"/>
    </source>
</evidence>
<dbReference type="PANTHER" id="PTHR33938">
    <property type="entry name" value="FERULOYL ESTERASE B-RELATED"/>
    <property type="match status" value="1"/>
</dbReference>
<feature type="chain" id="PRO_5034440906" evidence="8">
    <location>
        <begin position="34"/>
        <end position="571"/>
    </location>
</feature>
<comment type="similarity">
    <text evidence="1">Belongs to the tannase family.</text>
</comment>
<dbReference type="GO" id="GO:0052689">
    <property type="term" value="F:carboxylic ester hydrolase activity"/>
    <property type="evidence" value="ECO:0007669"/>
    <property type="project" value="UniProtKB-KW"/>
</dbReference>
<evidence type="ECO:0000256" key="2">
    <source>
        <dbReference type="ARBA" id="ARBA00022487"/>
    </source>
</evidence>
<dbReference type="GO" id="GO:0046872">
    <property type="term" value="F:metal ion binding"/>
    <property type="evidence" value="ECO:0007669"/>
    <property type="project" value="UniProtKB-KW"/>
</dbReference>
<feature type="signal peptide" evidence="8">
    <location>
        <begin position="1"/>
        <end position="33"/>
    </location>
</feature>
<reference evidence="9 10" key="1">
    <citation type="submission" date="2015-06" db="EMBL/GenBank/DDBJ databases">
        <title>Genome sequence of Pseudoalteromonas peptidolytica.</title>
        <authorList>
            <person name="Xie B.-B."/>
            <person name="Rong J.-C."/>
            <person name="Qin Q.-L."/>
            <person name="Zhang Y.-Z."/>
        </authorList>
    </citation>
    <scope>NUCLEOTIDE SEQUENCE [LARGE SCALE GENOMIC DNA]</scope>
    <source>
        <strain evidence="9 10">F12-50-A1</strain>
    </source>
</reference>
<organism evidence="9 10">
    <name type="scientific">Pseudoalteromonas peptidolytica F12-50-A1</name>
    <dbReference type="NCBI Taxonomy" id="1315280"/>
    <lineage>
        <taxon>Bacteria</taxon>
        <taxon>Pseudomonadati</taxon>
        <taxon>Pseudomonadota</taxon>
        <taxon>Gammaproteobacteria</taxon>
        <taxon>Alteromonadales</taxon>
        <taxon>Pseudoalteromonadaceae</taxon>
        <taxon>Pseudoalteromonas</taxon>
    </lineage>
</organism>
<accession>A0A8I0MTU7</accession>
<dbReference type="Proteomes" id="UP000660708">
    <property type="component" value="Unassembled WGS sequence"/>
</dbReference>
<dbReference type="AlphaFoldDB" id="A0A8I0MTU7"/>
<dbReference type="RefSeq" id="WP_225740685.1">
    <property type="nucleotide sequence ID" value="NZ_AQHF01000020.1"/>
</dbReference>
<dbReference type="InterPro" id="IPR029058">
    <property type="entry name" value="AB_hydrolase_fold"/>
</dbReference>
<keyword evidence="7" id="KW-1015">Disulfide bond</keyword>
<keyword evidence="2" id="KW-0719">Serine esterase</keyword>